<evidence type="ECO:0000313" key="1">
    <source>
        <dbReference type="EMBL" id="SPO37021.1"/>
    </source>
</evidence>
<dbReference type="AlphaFoldDB" id="A0A5C3F172"/>
<name>A0A5C3F172_9BASI</name>
<accession>A0A5C3F172</accession>
<evidence type="ECO:0000313" key="2">
    <source>
        <dbReference type="Proteomes" id="UP000323386"/>
    </source>
</evidence>
<gene>
    <name evidence="1" type="ORF">PSFLO_02493</name>
</gene>
<dbReference type="Proteomes" id="UP000323386">
    <property type="component" value="Unassembled WGS sequence"/>
</dbReference>
<sequence>MMTMTMSPFSNVERIWLSSSAQARLEIEMGDQPSQLYLHLHLQQTSETDHATLFLVNGHLDPCVSRLTRKRLVVLFDVGWLIDSARRRSKMRLVDYLVRSTFDDVEPV</sequence>
<organism evidence="1 2">
    <name type="scientific">Pseudozyma flocculosa</name>
    <dbReference type="NCBI Taxonomy" id="84751"/>
    <lineage>
        <taxon>Eukaryota</taxon>
        <taxon>Fungi</taxon>
        <taxon>Dikarya</taxon>
        <taxon>Basidiomycota</taxon>
        <taxon>Ustilaginomycotina</taxon>
        <taxon>Ustilaginomycetes</taxon>
        <taxon>Ustilaginales</taxon>
        <taxon>Ustilaginaceae</taxon>
        <taxon>Pseudozyma</taxon>
    </lineage>
</organism>
<reference evidence="1 2" key="1">
    <citation type="submission" date="2018-03" db="EMBL/GenBank/DDBJ databases">
        <authorList>
            <person name="Guldener U."/>
        </authorList>
    </citation>
    <scope>NUCLEOTIDE SEQUENCE [LARGE SCALE GENOMIC DNA]</scope>
    <source>
        <strain evidence="1 2">DAOM196992</strain>
    </source>
</reference>
<dbReference type="EMBL" id="OOIP01000005">
    <property type="protein sequence ID" value="SPO37021.1"/>
    <property type="molecule type" value="Genomic_DNA"/>
</dbReference>
<proteinExistence type="predicted"/>
<protein>
    <submittedName>
        <fullName evidence="1">Uncharacterized protein</fullName>
    </submittedName>
</protein>
<keyword evidence="2" id="KW-1185">Reference proteome</keyword>